<protein>
    <recommendedName>
        <fullName evidence="2">DUF2382 domain-containing protein</fullName>
    </recommendedName>
</protein>
<evidence type="ECO:0000256" key="1">
    <source>
        <dbReference type="SAM" id="MobiDB-lite"/>
    </source>
</evidence>
<organism evidence="3">
    <name type="scientific">uncultured Chloroflexia bacterium</name>
    <dbReference type="NCBI Taxonomy" id="1672391"/>
    <lineage>
        <taxon>Bacteria</taxon>
        <taxon>Bacillati</taxon>
        <taxon>Chloroflexota</taxon>
        <taxon>Chloroflexia</taxon>
        <taxon>environmental samples</taxon>
    </lineage>
</organism>
<evidence type="ECO:0000313" key="3">
    <source>
        <dbReference type="EMBL" id="CAA9249151.1"/>
    </source>
</evidence>
<dbReference type="InterPro" id="IPR052967">
    <property type="entry name" value="Stress_Response_Assoc"/>
</dbReference>
<dbReference type="EMBL" id="CADCTR010000565">
    <property type="protein sequence ID" value="CAA9249151.1"/>
    <property type="molecule type" value="Genomic_DNA"/>
</dbReference>
<dbReference type="PANTHER" id="PTHR38463">
    <property type="entry name" value="STRESS RESPONSE PROTEIN YSNF"/>
    <property type="match status" value="1"/>
</dbReference>
<dbReference type="PANTHER" id="PTHR38463:SF1">
    <property type="entry name" value="STRESS RESPONSE PROTEIN YSNF"/>
    <property type="match status" value="1"/>
</dbReference>
<feature type="compositionally biased region" description="Low complexity" evidence="1">
    <location>
        <begin position="257"/>
        <end position="275"/>
    </location>
</feature>
<dbReference type="InterPro" id="IPR019060">
    <property type="entry name" value="DUF2382"/>
</dbReference>
<feature type="region of interest" description="Disordered" evidence="1">
    <location>
        <begin position="288"/>
        <end position="314"/>
    </location>
</feature>
<feature type="compositionally biased region" description="Low complexity" evidence="1">
    <location>
        <begin position="109"/>
        <end position="128"/>
    </location>
</feature>
<feature type="region of interest" description="Disordered" evidence="1">
    <location>
        <begin position="256"/>
        <end position="276"/>
    </location>
</feature>
<sequence length="314" mass="33940">MAKTIVGLFQRMEDAQAAMNDLDNAGLGANATFAPSREPELHSRLIEAGIPQQDANLYAQGIQQGYPMIVVQGVADQDAEPAAAILDRYNVIDISQLGQNYQRQSIQRTGTSTSTSTGTSSGMSSGTSANLNTNLYEGQDMVVPIIEEQLHVGKRAVEGGGLRIRTSVIETPVTEQVTLREEHVTVDRRPVNQPVDASVFDQVQNQTFEVVEHDEQAVVAKEARVVEEVTVRKDVEQRTETVQDSVRRTNVDVEQLSGQTTTSGTTTGSTMSGTQDEGMIERGLSRAGNAIEGATGVDVDRDGDVGRRDPRNNV</sequence>
<dbReference type="Pfam" id="PF09557">
    <property type="entry name" value="DUF2382"/>
    <property type="match status" value="1"/>
</dbReference>
<proteinExistence type="predicted"/>
<feature type="region of interest" description="Disordered" evidence="1">
    <location>
        <begin position="102"/>
        <end position="129"/>
    </location>
</feature>
<dbReference type="AlphaFoldDB" id="A0A6J4IFT5"/>
<feature type="domain" description="DUF2382" evidence="2">
    <location>
        <begin position="145"/>
        <end position="253"/>
    </location>
</feature>
<feature type="compositionally biased region" description="Basic and acidic residues" evidence="1">
    <location>
        <begin position="298"/>
        <end position="314"/>
    </location>
</feature>
<accession>A0A6J4IFT5</accession>
<reference evidence="3" key="1">
    <citation type="submission" date="2020-02" db="EMBL/GenBank/DDBJ databases">
        <authorList>
            <person name="Meier V. D."/>
        </authorList>
    </citation>
    <scope>NUCLEOTIDE SEQUENCE</scope>
    <source>
        <strain evidence="3">AVDCRST_MAG93</strain>
    </source>
</reference>
<name>A0A6J4IFT5_9CHLR</name>
<gene>
    <name evidence="3" type="ORF">AVDCRST_MAG93-1669</name>
</gene>
<evidence type="ECO:0000259" key="2">
    <source>
        <dbReference type="Pfam" id="PF09557"/>
    </source>
</evidence>